<gene>
    <name evidence="2" type="ORF">CB5_LOCUS16788</name>
</gene>
<organism evidence="2">
    <name type="scientific">Ananas comosus var. bracteatus</name>
    <name type="common">red pineapple</name>
    <dbReference type="NCBI Taxonomy" id="296719"/>
    <lineage>
        <taxon>Eukaryota</taxon>
        <taxon>Viridiplantae</taxon>
        <taxon>Streptophyta</taxon>
        <taxon>Embryophyta</taxon>
        <taxon>Tracheophyta</taxon>
        <taxon>Spermatophyta</taxon>
        <taxon>Magnoliopsida</taxon>
        <taxon>Liliopsida</taxon>
        <taxon>Poales</taxon>
        <taxon>Bromeliaceae</taxon>
        <taxon>Bromelioideae</taxon>
        <taxon>Ananas</taxon>
    </lineage>
</organism>
<name>A0A6V7PRZ2_ANACO</name>
<accession>A0A6V7PRZ2</accession>
<dbReference type="EMBL" id="LR862151">
    <property type="protein sequence ID" value="CAD1833577.1"/>
    <property type="molecule type" value="Genomic_DNA"/>
</dbReference>
<sequence>MLWEEFKRAMFANYFSDTLKRKLQEKFRKLEQGTALTSAGIYKAVQILKLTTFAEVFDRALWAEHGDAMFGEKRKALAESKDKGKKRQGGGSGGQARSKKPPKYPQTQPKEVDRDGVSYVAETTRCRCEQRHGRPSESIPAEDRGKGIAP</sequence>
<evidence type="ECO:0000256" key="1">
    <source>
        <dbReference type="SAM" id="MobiDB-lite"/>
    </source>
</evidence>
<evidence type="ECO:0008006" key="3">
    <source>
        <dbReference type="Google" id="ProtNLM"/>
    </source>
</evidence>
<reference evidence="2" key="1">
    <citation type="submission" date="2020-07" db="EMBL/GenBank/DDBJ databases">
        <authorList>
            <person name="Lin J."/>
        </authorList>
    </citation>
    <scope>NUCLEOTIDE SEQUENCE</scope>
</reference>
<protein>
    <recommendedName>
        <fullName evidence="3">Retrotransposon gag domain-containing protein</fullName>
    </recommendedName>
</protein>
<feature type="compositionally biased region" description="Basic and acidic residues" evidence="1">
    <location>
        <begin position="124"/>
        <end position="150"/>
    </location>
</feature>
<evidence type="ECO:0000313" key="2">
    <source>
        <dbReference type="EMBL" id="CAD1833577.1"/>
    </source>
</evidence>
<feature type="region of interest" description="Disordered" evidence="1">
    <location>
        <begin position="74"/>
        <end position="150"/>
    </location>
</feature>
<proteinExistence type="predicted"/>
<dbReference type="AlphaFoldDB" id="A0A6V7PRZ2"/>